<dbReference type="Pfam" id="PF00145">
    <property type="entry name" value="DNA_methylase"/>
    <property type="match status" value="1"/>
</dbReference>
<gene>
    <name evidence="8" type="ORF">HMN09_00582100</name>
</gene>
<dbReference type="Proteomes" id="UP000613580">
    <property type="component" value="Unassembled WGS sequence"/>
</dbReference>
<dbReference type="PROSITE" id="PS00095">
    <property type="entry name" value="C5_MTASE_2"/>
    <property type="match status" value="1"/>
</dbReference>
<evidence type="ECO:0000256" key="6">
    <source>
        <dbReference type="ARBA" id="ARBA00042810"/>
    </source>
</evidence>
<dbReference type="GO" id="GO:0032259">
    <property type="term" value="P:methylation"/>
    <property type="evidence" value="ECO:0007669"/>
    <property type="project" value="UniProtKB-KW"/>
</dbReference>
<dbReference type="EC" id="2.1.1.204" evidence="4"/>
<evidence type="ECO:0000256" key="1">
    <source>
        <dbReference type="ARBA" id="ARBA00022603"/>
    </source>
</evidence>
<dbReference type="GO" id="GO:0005634">
    <property type="term" value="C:nucleus"/>
    <property type="evidence" value="ECO:0007669"/>
    <property type="project" value="TreeGrafter"/>
</dbReference>
<dbReference type="InterPro" id="IPR029063">
    <property type="entry name" value="SAM-dependent_MTases_sf"/>
</dbReference>
<evidence type="ECO:0000256" key="2">
    <source>
        <dbReference type="ARBA" id="ARBA00022679"/>
    </source>
</evidence>
<reference evidence="8" key="1">
    <citation type="submission" date="2020-05" db="EMBL/GenBank/DDBJ databases">
        <title>Mycena genomes resolve the evolution of fungal bioluminescence.</title>
        <authorList>
            <person name="Tsai I.J."/>
        </authorList>
    </citation>
    <scope>NUCLEOTIDE SEQUENCE</scope>
    <source>
        <strain evidence="8">110903Hualien_Pintung</strain>
    </source>
</reference>
<comment type="similarity">
    <text evidence="7">Belongs to the class I-like SAM-binding methyltransferase superfamily. C5-methyltransferase family.</text>
</comment>
<dbReference type="InterPro" id="IPR001525">
    <property type="entry name" value="C5_MeTfrase"/>
</dbReference>
<organism evidence="8 9">
    <name type="scientific">Mycena chlorophos</name>
    <name type="common">Agaric fungus</name>
    <name type="synonym">Agaricus chlorophos</name>
    <dbReference type="NCBI Taxonomy" id="658473"/>
    <lineage>
        <taxon>Eukaryota</taxon>
        <taxon>Fungi</taxon>
        <taxon>Dikarya</taxon>
        <taxon>Basidiomycota</taxon>
        <taxon>Agaricomycotina</taxon>
        <taxon>Agaricomycetes</taxon>
        <taxon>Agaricomycetidae</taxon>
        <taxon>Agaricales</taxon>
        <taxon>Marasmiineae</taxon>
        <taxon>Mycenaceae</taxon>
        <taxon>Mycena</taxon>
    </lineage>
</organism>
<evidence type="ECO:0000256" key="7">
    <source>
        <dbReference type="PROSITE-ProRule" id="PRU01016"/>
    </source>
</evidence>
<dbReference type="OrthoDB" id="414133at2759"/>
<dbReference type="PRINTS" id="PR00105">
    <property type="entry name" value="C5METTRFRASE"/>
</dbReference>
<evidence type="ECO:0000256" key="4">
    <source>
        <dbReference type="ARBA" id="ARBA00039081"/>
    </source>
</evidence>
<protein>
    <recommendedName>
        <fullName evidence="5">tRNA (cytosine(38)-C(5))-methyltransferase</fullName>
        <ecNumber evidence="4">2.1.1.204</ecNumber>
    </recommendedName>
    <alternativeName>
        <fullName evidence="6">DNA (cytosine-5)-methyltransferase-like protein 2</fullName>
    </alternativeName>
</protein>
<dbReference type="Gene3D" id="3.90.120.10">
    <property type="entry name" value="DNA Methylase, subunit A, domain 2"/>
    <property type="match status" value="1"/>
</dbReference>
<comment type="caution">
    <text evidence="8">The sequence shown here is derived from an EMBL/GenBank/DDBJ whole genome shotgun (WGS) entry which is preliminary data.</text>
</comment>
<accession>A0A8H6T3J6</accession>
<sequence length="353" mass="39333">MKALEFYSGIGGLHLALERSGVPATVTHAFDWDQNACAVYSANFGAGIARKTDISTLSADALASYDASLWLLSPACQPYTVLNPQAKGALDPRAQSFLHLIQEVLPELAARGAHPTHFLVENVAGFEASTTRKILISTLQNLGYSTVELLLTPLQFGIPNSRLRYYLLAKRAPHSFSDCAAHEPLRSLPCMESVAHVDELRKYLDSEPDERCTIPDRVLVKWGRLFDIVPPSARRTCCFTRGYTQLVERAGSILQMNESLDTTTVFDTFLAQQAEDAVRMLDPLRLRYFSPDELLRIFAFRPVSGDAPAFVWPPGLSRKMQYRLIGNSVNVRVVEELIRYLFRESEPALAIGK</sequence>
<evidence type="ECO:0000256" key="3">
    <source>
        <dbReference type="ARBA" id="ARBA00022691"/>
    </source>
</evidence>
<name>A0A8H6T3J6_MYCCL</name>
<dbReference type="InterPro" id="IPR031303">
    <property type="entry name" value="C5_meth_CS"/>
</dbReference>
<keyword evidence="1 7" id="KW-0489">Methyltransferase</keyword>
<dbReference type="GO" id="GO:0008168">
    <property type="term" value="F:methyltransferase activity"/>
    <property type="evidence" value="ECO:0007669"/>
    <property type="project" value="UniProtKB-KW"/>
</dbReference>
<dbReference type="Gene3D" id="3.40.50.150">
    <property type="entry name" value="Vaccinia Virus protein VP39"/>
    <property type="match status" value="1"/>
</dbReference>
<evidence type="ECO:0000313" key="8">
    <source>
        <dbReference type="EMBL" id="KAF7310401.1"/>
    </source>
</evidence>
<proteinExistence type="inferred from homology"/>
<feature type="active site" evidence="7">
    <location>
        <position position="76"/>
    </location>
</feature>
<evidence type="ECO:0000256" key="5">
    <source>
        <dbReference type="ARBA" id="ARBA00039681"/>
    </source>
</evidence>
<dbReference type="InterPro" id="IPR050750">
    <property type="entry name" value="C5-MTase"/>
</dbReference>
<keyword evidence="9" id="KW-1185">Reference proteome</keyword>
<keyword evidence="3 7" id="KW-0949">S-adenosyl-L-methionine</keyword>
<dbReference type="PROSITE" id="PS51679">
    <property type="entry name" value="SAM_MT_C5"/>
    <property type="match status" value="1"/>
</dbReference>
<dbReference type="SUPFAM" id="SSF53335">
    <property type="entry name" value="S-adenosyl-L-methionine-dependent methyltransferases"/>
    <property type="match status" value="1"/>
</dbReference>
<dbReference type="PANTHER" id="PTHR46098">
    <property type="entry name" value="TRNA (CYTOSINE(38)-C(5))-METHYLTRANSFERASE"/>
    <property type="match status" value="1"/>
</dbReference>
<dbReference type="AlphaFoldDB" id="A0A8H6T3J6"/>
<dbReference type="EMBL" id="JACAZE010000007">
    <property type="protein sequence ID" value="KAF7310401.1"/>
    <property type="molecule type" value="Genomic_DNA"/>
</dbReference>
<evidence type="ECO:0000313" key="9">
    <source>
        <dbReference type="Proteomes" id="UP000613580"/>
    </source>
</evidence>
<dbReference type="PANTHER" id="PTHR46098:SF1">
    <property type="entry name" value="TRNA (CYTOSINE(38)-C(5))-METHYLTRANSFERASE"/>
    <property type="match status" value="1"/>
</dbReference>
<keyword evidence="2 7" id="KW-0808">Transferase</keyword>